<dbReference type="EMBL" id="QLMC01000001">
    <property type="protein sequence ID" value="RAK02648.1"/>
    <property type="molecule type" value="Genomic_DNA"/>
</dbReference>
<dbReference type="InterPro" id="IPR039425">
    <property type="entry name" value="RNA_pol_sigma-70-like"/>
</dbReference>
<dbReference type="RefSeq" id="WP_111626829.1">
    <property type="nucleotide sequence ID" value="NZ_QLMC01000001.1"/>
</dbReference>
<dbReference type="InterPro" id="IPR014327">
    <property type="entry name" value="RNA_pol_sigma70_bacteroid"/>
</dbReference>
<dbReference type="InterPro" id="IPR013249">
    <property type="entry name" value="RNA_pol_sigma70_r4_t2"/>
</dbReference>
<dbReference type="GO" id="GO:0016987">
    <property type="term" value="F:sigma factor activity"/>
    <property type="evidence" value="ECO:0007669"/>
    <property type="project" value="UniProtKB-KW"/>
</dbReference>
<proteinExistence type="inferred from homology"/>
<name>A0A327X8S3_LARAB</name>
<keyword evidence="8" id="KW-1185">Reference proteome</keyword>
<evidence type="ECO:0000256" key="4">
    <source>
        <dbReference type="ARBA" id="ARBA00023163"/>
    </source>
</evidence>
<keyword evidence="4" id="KW-0804">Transcription</keyword>
<organism evidence="7 8">
    <name type="scientific">Larkinella arboricola</name>
    <dbReference type="NCBI Taxonomy" id="643671"/>
    <lineage>
        <taxon>Bacteria</taxon>
        <taxon>Pseudomonadati</taxon>
        <taxon>Bacteroidota</taxon>
        <taxon>Cytophagia</taxon>
        <taxon>Cytophagales</taxon>
        <taxon>Spirosomataceae</taxon>
        <taxon>Larkinella</taxon>
    </lineage>
</organism>
<evidence type="ECO:0000313" key="8">
    <source>
        <dbReference type="Proteomes" id="UP000248790"/>
    </source>
</evidence>
<dbReference type="NCBIfam" id="TIGR02937">
    <property type="entry name" value="sigma70-ECF"/>
    <property type="match status" value="1"/>
</dbReference>
<dbReference type="InterPro" id="IPR013325">
    <property type="entry name" value="RNA_pol_sigma_r2"/>
</dbReference>
<dbReference type="InterPro" id="IPR014284">
    <property type="entry name" value="RNA_pol_sigma-70_dom"/>
</dbReference>
<comment type="similarity">
    <text evidence="1">Belongs to the sigma-70 factor family. ECF subfamily.</text>
</comment>
<dbReference type="Gene3D" id="1.10.10.10">
    <property type="entry name" value="Winged helix-like DNA-binding domain superfamily/Winged helix DNA-binding domain"/>
    <property type="match status" value="1"/>
</dbReference>
<dbReference type="GO" id="GO:0006352">
    <property type="term" value="P:DNA-templated transcription initiation"/>
    <property type="evidence" value="ECO:0007669"/>
    <property type="project" value="InterPro"/>
</dbReference>
<feature type="domain" description="RNA polymerase sigma-70 region 2" evidence="5">
    <location>
        <begin position="33"/>
        <end position="99"/>
    </location>
</feature>
<evidence type="ECO:0000256" key="3">
    <source>
        <dbReference type="ARBA" id="ARBA00023082"/>
    </source>
</evidence>
<dbReference type="PANTHER" id="PTHR43133">
    <property type="entry name" value="RNA POLYMERASE ECF-TYPE SIGMA FACTO"/>
    <property type="match status" value="1"/>
</dbReference>
<evidence type="ECO:0000259" key="5">
    <source>
        <dbReference type="Pfam" id="PF04542"/>
    </source>
</evidence>
<protein>
    <submittedName>
        <fullName evidence="7">RNA polymerase sigma-70 factor (ECF subfamily)</fullName>
    </submittedName>
</protein>
<keyword evidence="2" id="KW-0805">Transcription regulation</keyword>
<dbReference type="Pfam" id="PF04542">
    <property type="entry name" value="Sigma70_r2"/>
    <property type="match status" value="1"/>
</dbReference>
<feature type="domain" description="RNA polymerase sigma factor 70 region 4 type 2" evidence="6">
    <location>
        <begin position="129"/>
        <end position="179"/>
    </location>
</feature>
<sequence>MYKSGSPHSPEIEEDLRLLNAIANDDRKALSKLYDRYWNQLLRVAYQKVRSHEVAEELVQNLFIKLWEGRKRFQIQRVDLYLFAALKFAIIDYIRHLTRQEEFTFYYESFVSEATTDTEDQLAHHDLINAVQLLLAQLPVKTQEVFRLCRFEDLSTEEAAYRLQLTEKTVEYHLTKALKVLREHLHEYAYLMPYFILLFS</sequence>
<dbReference type="InterPro" id="IPR007627">
    <property type="entry name" value="RNA_pol_sigma70_r2"/>
</dbReference>
<evidence type="ECO:0000256" key="2">
    <source>
        <dbReference type="ARBA" id="ARBA00023015"/>
    </source>
</evidence>
<dbReference type="InterPro" id="IPR013324">
    <property type="entry name" value="RNA_pol_sigma_r3/r4-like"/>
</dbReference>
<dbReference type="PANTHER" id="PTHR43133:SF46">
    <property type="entry name" value="RNA POLYMERASE SIGMA-70 FACTOR ECF SUBFAMILY"/>
    <property type="match status" value="1"/>
</dbReference>
<dbReference type="GO" id="GO:0003677">
    <property type="term" value="F:DNA binding"/>
    <property type="evidence" value="ECO:0007669"/>
    <property type="project" value="InterPro"/>
</dbReference>
<dbReference type="InterPro" id="IPR036388">
    <property type="entry name" value="WH-like_DNA-bd_sf"/>
</dbReference>
<dbReference type="SUPFAM" id="SSF88659">
    <property type="entry name" value="Sigma3 and sigma4 domains of RNA polymerase sigma factors"/>
    <property type="match status" value="1"/>
</dbReference>
<dbReference type="AlphaFoldDB" id="A0A327X8S3"/>
<reference evidence="7 8" key="1">
    <citation type="submission" date="2018-06" db="EMBL/GenBank/DDBJ databases">
        <title>Genomic Encyclopedia of Archaeal and Bacterial Type Strains, Phase II (KMG-II): from individual species to whole genera.</title>
        <authorList>
            <person name="Goeker M."/>
        </authorList>
    </citation>
    <scope>NUCLEOTIDE SEQUENCE [LARGE SCALE GENOMIC DNA]</scope>
    <source>
        <strain evidence="7 8">DSM 21851</strain>
    </source>
</reference>
<dbReference type="Proteomes" id="UP000248790">
    <property type="component" value="Unassembled WGS sequence"/>
</dbReference>
<evidence type="ECO:0000256" key="1">
    <source>
        <dbReference type="ARBA" id="ARBA00010641"/>
    </source>
</evidence>
<accession>A0A327X8S3</accession>
<dbReference type="Pfam" id="PF08281">
    <property type="entry name" value="Sigma70_r4_2"/>
    <property type="match status" value="1"/>
</dbReference>
<dbReference type="SUPFAM" id="SSF88946">
    <property type="entry name" value="Sigma2 domain of RNA polymerase sigma factors"/>
    <property type="match status" value="1"/>
</dbReference>
<gene>
    <name evidence="7" type="ORF">LX87_00768</name>
</gene>
<dbReference type="OrthoDB" id="679904at2"/>
<evidence type="ECO:0000259" key="6">
    <source>
        <dbReference type="Pfam" id="PF08281"/>
    </source>
</evidence>
<keyword evidence="3" id="KW-0731">Sigma factor</keyword>
<comment type="caution">
    <text evidence="7">The sequence shown here is derived from an EMBL/GenBank/DDBJ whole genome shotgun (WGS) entry which is preliminary data.</text>
</comment>
<dbReference type="NCBIfam" id="TIGR02985">
    <property type="entry name" value="Sig70_bacteroi1"/>
    <property type="match status" value="1"/>
</dbReference>
<evidence type="ECO:0000313" key="7">
    <source>
        <dbReference type="EMBL" id="RAK02648.1"/>
    </source>
</evidence>
<dbReference type="Gene3D" id="1.10.1740.10">
    <property type="match status" value="1"/>
</dbReference>